<feature type="non-terminal residue" evidence="2">
    <location>
        <position position="1"/>
    </location>
</feature>
<proteinExistence type="predicted"/>
<sequence>YHAGTGGAILGGMQNLGAGFATLGASLIPASNQMPLGGLMLIMSILAMIGLRLVNGKQDPSNEMPLAA</sequence>
<dbReference type="Proteomes" id="UP001155586">
    <property type="component" value="Unassembled WGS sequence"/>
</dbReference>
<name>A0A9X3CJ03_9VIBR</name>
<feature type="transmembrane region" description="Helical" evidence="1">
    <location>
        <begin position="36"/>
        <end position="54"/>
    </location>
</feature>
<evidence type="ECO:0000313" key="2">
    <source>
        <dbReference type="EMBL" id="MCW8336737.1"/>
    </source>
</evidence>
<protein>
    <submittedName>
        <fullName evidence="2">Bcr/CflA family drug resistance efflux transporter</fullName>
    </submittedName>
</protein>
<accession>A0A9X3CJ03</accession>
<evidence type="ECO:0000313" key="3">
    <source>
        <dbReference type="Proteomes" id="UP001155586"/>
    </source>
</evidence>
<dbReference type="AlphaFoldDB" id="A0A9X3CJ03"/>
<reference evidence="2" key="1">
    <citation type="submission" date="2022-02" db="EMBL/GenBank/DDBJ databases">
        <title>Vibrio sp. nov., a new bacterium isolated from Bohai sea, China.</title>
        <authorList>
            <person name="Yuan Y."/>
        </authorList>
    </citation>
    <scope>NUCLEOTIDE SEQUENCE</scope>
    <source>
        <strain evidence="2">DBSS07</strain>
    </source>
</reference>
<keyword evidence="1" id="KW-0472">Membrane</keyword>
<dbReference type="EMBL" id="JAKRRX010000385">
    <property type="protein sequence ID" value="MCW8336737.1"/>
    <property type="molecule type" value="Genomic_DNA"/>
</dbReference>
<comment type="caution">
    <text evidence="2">The sequence shown here is derived from an EMBL/GenBank/DDBJ whole genome shotgun (WGS) entry which is preliminary data.</text>
</comment>
<keyword evidence="3" id="KW-1185">Reference proteome</keyword>
<keyword evidence="1" id="KW-1133">Transmembrane helix</keyword>
<keyword evidence="1" id="KW-0812">Transmembrane</keyword>
<gene>
    <name evidence="2" type="ORF">MD483_23325</name>
</gene>
<organism evidence="2 3">
    <name type="scientific">Vibrio paucivorans</name>
    <dbReference type="NCBI Taxonomy" id="2829489"/>
    <lineage>
        <taxon>Bacteria</taxon>
        <taxon>Pseudomonadati</taxon>
        <taxon>Pseudomonadota</taxon>
        <taxon>Gammaproteobacteria</taxon>
        <taxon>Vibrionales</taxon>
        <taxon>Vibrionaceae</taxon>
        <taxon>Vibrio</taxon>
    </lineage>
</organism>
<evidence type="ECO:0000256" key="1">
    <source>
        <dbReference type="SAM" id="Phobius"/>
    </source>
</evidence>